<evidence type="ECO:0000256" key="1">
    <source>
        <dbReference type="SAM" id="MobiDB-lite"/>
    </source>
</evidence>
<dbReference type="PANTHER" id="PTHR33706:SF1">
    <property type="entry name" value="TPR REPEAT PROTEIN"/>
    <property type="match status" value="1"/>
</dbReference>
<dbReference type="Pfam" id="PF07661">
    <property type="entry name" value="MORN_2"/>
    <property type="match status" value="2"/>
</dbReference>
<evidence type="ECO:0008006" key="5">
    <source>
        <dbReference type="Google" id="ProtNLM"/>
    </source>
</evidence>
<comment type="caution">
    <text evidence="3">The sequence shown here is derived from an EMBL/GenBank/DDBJ whole genome shotgun (WGS) entry which is preliminary data.</text>
</comment>
<dbReference type="AlphaFoldDB" id="A0A8I1W4E4"/>
<gene>
    <name evidence="3" type="ORF">J2R62_01290</name>
</gene>
<feature type="signal peptide" evidence="2">
    <location>
        <begin position="1"/>
        <end position="33"/>
    </location>
</feature>
<dbReference type="Gene3D" id="2.20.110.10">
    <property type="entry name" value="Histone H3 K4-specific methyltransferase SET7/9 N-terminal domain"/>
    <property type="match status" value="2"/>
</dbReference>
<sequence length="863" mass="96651">MDTRLARSRPRAHAHLLFVSGLLSCIAPWSAHAAQENTADSAVNATTTRALTAPANHPATKSEPPSVDSLLQSKPVHGPLTLPNSDEQATLGFYQQGNQVYALYSRPDYQDESQTYHDLIDSFTDAHITAVFFQDLDGGDNNEVVVMYKDKQGQHLRAYAMMNGSYIPLNAMQSKLNALAPSIQPFTVAASRKALRTLQPQDYRISYDLPADSPSDIKALLRGELQSPAQPAGYLDEQGYPVDKAAIATFAITRYPALTRSVTTADGRVLTYVLTQILARNGGCQGEDYSFNTLKIGYMRADLPPAIFDYDDEASLINHPPSPKPEYDGPYLQFSVTNCYAMPQEYGNYVQGKQQGRWESVYPDEGILQSGGNYVDGQRQGTWTEWDGASNNNWHGQYKDNFKEGLWLLTTDSQPPVVLARENYRHGLRNGPAERYTQLAEDDAPSSANSANALRLIYKGEYRDEKKVGHWIETVDGKRQESNYQDDVLHGVQKKYNADNVLIQQSTYQHGQLQGETRRFYSSGQLLQITNYQQGQPVGEEFYFYDGQVKTGPLRSWQNWKLIKPADPNAHCNPQDEEECTPAGKPRPVSILFGEQREYAENGRLTSLSYQAGETKEGNAYRFNDRGQLYDVSAYYHGKQQGLSSGYNVDKKEPRLVRVMSQWDNRISGVSYGFDSNKNSLRYIGQACQKPDETYAGQPYLWDNAGASCGSQFTFHPNGQVERITWKDSGWDITEVVYGKSGDLGFELRYAGNNVFFKNRYMTGSKSESIWITKLTSPKTRTEKGRTFSIPVNSDSDGIGYKKYYTDGRLLDESIFNGTDHHCWRRYAKDGSIENSNNKCDGVPPLTTNPAETANSAEASVSQ</sequence>
<organism evidence="3 4">
    <name type="scientific">Plesiomonas shigelloides</name>
    <name type="common">Aeromonas shigelloides</name>
    <dbReference type="NCBI Taxonomy" id="703"/>
    <lineage>
        <taxon>Bacteria</taxon>
        <taxon>Pseudomonadati</taxon>
        <taxon>Pseudomonadota</taxon>
        <taxon>Gammaproteobacteria</taxon>
        <taxon>Enterobacterales</taxon>
        <taxon>Enterobacteriaceae</taxon>
        <taxon>Plesiomonas</taxon>
    </lineage>
</organism>
<dbReference type="InterPro" id="IPR011652">
    <property type="entry name" value="MORN_2"/>
</dbReference>
<dbReference type="PROSITE" id="PS51257">
    <property type="entry name" value="PROKAR_LIPOPROTEIN"/>
    <property type="match status" value="1"/>
</dbReference>
<keyword evidence="2" id="KW-0732">Signal</keyword>
<feature type="region of interest" description="Disordered" evidence="1">
    <location>
        <begin position="835"/>
        <end position="863"/>
    </location>
</feature>
<evidence type="ECO:0000313" key="3">
    <source>
        <dbReference type="EMBL" id="MBO1106866.1"/>
    </source>
</evidence>
<dbReference type="EMBL" id="JAFNAA010000001">
    <property type="protein sequence ID" value="MBO1106866.1"/>
    <property type="molecule type" value="Genomic_DNA"/>
</dbReference>
<dbReference type="Proteomes" id="UP000664658">
    <property type="component" value="Unassembled WGS sequence"/>
</dbReference>
<evidence type="ECO:0000256" key="2">
    <source>
        <dbReference type="SAM" id="SignalP"/>
    </source>
</evidence>
<protein>
    <recommendedName>
        <fullName evidence="5">MORN repeat variant</fullName>
    </recommendedName>
</protein>
<proteinExistence type="predicted"/>
<feature type="compositionally biased region" description="Polar residues" evidence="1">
    <location>
        <begin position="846"/>
        <end position="863"/>
    </location>
</feature>
<feature type="chain" id="PRO_5034741360" description="MORN repeat variant" evidence="2">
    <location>
        <begin position="34"/>
        <end position="863"/>
    </location>
</feature>
<dbReference type="RefSeq" id="WP_207541474.1">
    <property type="nucleotide sequence ID" value="NZ_JAFNAA010000001.1"/>
</dbReference>
<feature type="region of interest" description="Disordered" evidence="1">
    <location>
        <begin position="52"/>
        <end position="84"/>
    </location>
</feature>
<name>A0A8I1W4E4_PLESH</name>
<dbReference type="SUPFAM" id="SSF82185">
    <property type="entry name" value="Histone H3 K4-specific methyltransferase SET7/9 N-terminal domain"/>
    <property type="match status" value="2"/>
</dbReference>
<evidence type="ECO:0000313" key="4">
    <source>
        <dbReference type="Proteomes" id="UP000664658"/>
    </source>
</evidence>
<dbReference type="PANTHER" id="PTHR33706">
    <property type="entry name" value="MORN VARIANT REPEAT PROTEIN"/>
    <property type="match status" value="1"/>
</dbReference>
<accession>A0A8I1W4E4</accession>
<reference evidence="3" key="1">
    <citation type="submission" date="2021-03" db="EMBL/GenBank/DDBJ databases">
        <title>Plesiomonas shigelloides zfcc0051, isolated from zebrafish feces.</title>
        <authorList>
            <person name="Vanderhoek Z."/>
            <person name="Gaulke C."/>
        </authorList>
    </citation>
    <scope>NUCLEOTIDE SEQUENCE</scope>
    <source>
        <strain evidence="3">Zfcc0051</strain>
    </source>
</reference>